<proteinExistence type="predicted"/>
<dbReference type="EMBL" id="CP009288">
    <property type="protein sequence ID" value="AIQ13782.1"/>
    <property type="molecule type" value="Genomic_DNA"/>
</dbReference>
<dbReference type="RefSeq" id="WP_042207578.1">
    <property type="nucleotide sequence ID" value="NZ_CP009288.1"/>
</dbReference>
<gene>
    <name evidence="1" type="ORF">PDUR_19065</name>
</gene>
<dbReference type="SUPFAM" id="SSF52058">
    <property type="entry name" value="L domain-like"/>
    <property type="match status" value="1"/>
</dbReference>
<evidence type="ECO:0000313" key="1">
    <source>
        <dbReference type="EMBL" id="AIQ13782.1"/>
    </source>
</evidence>
<accession>A0A089HRR2</accession>
<dbReference type="AlphaFoldDB" id="A0A089HRR2"/>
<keyword evidence="2" id="KW-1185">Reference proteome</keyword>
<dbReference type="KEGG" id="pdu:PDUR_19065"/>
<protein>
    <recommendedName>
        <fullName evidence="3">Leucine-rich repeat domain-containing protein</fullName>
    </recommendedName>
</protein>
<name>A0A089HRR2_PAEDU</name>
<sequence>MIDYFGKLRNNYLLPKGSKILLGDKELLRDGFIHLNEEELIERLDELKPSALWVWEENSEAVRGYLTKFLSNVYSLQSIRLCNDYLPLEVLLSANVKAISILDFFNKELLNRYKEFTWSSDHILPNIEFFSFLDFDERYDLGGISPITFPALQWIECYIDKKGKTLDTLRGFAHLTTAHLHYVRKHDVFSALQDLDLKMLKLGGFDQGFSFEKIGEISSLEVLHINGYREYLDLQLIVDLPLKEVYFVNCTRMEHSEVLLQIPTLESIHIIDCKKPLSEEVKEGLKEKFPLADIDFQ</sequence>
<evidence type="ECO:0008006" key="3">
    <source>
        <dbReference type="Google" id="ProtNLM"/>
    </source>
</evidence>
<reference evidence="1 2" key="1">
    <citation type="submission" date="2014-08" db="EMBL/GenBank/DDBJ databases">
        <title>Comparative genomics of the Paenibacillus odorifer group.</title>
        <authorList>
            <person name="den Bakker H.C."/>
            <person name="Tsai Y.-C."/>
            <person name="Martin N."/>
            <person name="Korlach J."/>
            <person name="Wiedmann M."/>
        </authorList>
    </citation>
    <scope>NUCLEOTIDE SEQUENCE [LARGE SCALE GENOMIC DNA]</scope>
    <source>
        <strain evidence="1 2">DSM 1735</strain>
    </source>
</reference>
<organism evidence="1 2">
    <name type="scientific">Paenibacillus durus</name>
    <name type="common">Paenibacillus azotofixans</name>
    <dbReference type="NCBI Taxonomy" id="44251"/>
    <lineage>
        <taxon>Bacteria</taxon>
        <taxon>Bacillati</taxon>
        <taxon>Bacillota</taxon>
        <taxon>Bacilli</taxon>
        <taxon>Bacillales</taxon>
        <taxon>Paenibacillaceae</taxon>
        <taxon>Paenibacillus</taxon>
    </lineage>
</organism>
<evidence type="ECO:0000313" key="2">
    <source>
        <dbReference type="Proteomes" id="UP000029409"/>
    </source>
</evidence>
<dbReference type="Proteomes" id="UP000029409">
    <property type="component" value="Chromosome"/>
</dbReference>